<comment type="catalytic activity">
    <reaction evidence="20">
        <text>2 nitric oxide + NADPH + 2 O2 = 2 nitrate + NADP(+) + H(+)</text>
        <dbReference type="Rhea" id="RHEA:19465"/>
        <dbReference type="ChEBI" id="CHEBI:15378"/>
        <dbReference type="ChEBI" id="CHEBI:15379"/>
        <dbReference type="ChEBI" id="CHEBI:16480"/>
        <dbReference type="ChEBI" id="CHEBI:17632"/>
        <dbReference type="ChEBI" id="CHEBI:57783"/>
        <dbReference type="ChEBI" id="CHEBI:58349"/>
        <dbReference type="EC" id="1.14.12.17"/>
    </reaction>
</comment>
<dbReference type="STRING" id="189381.GCA_900166615_01058"/>
<dbReference type="Pfam" id="PF00175">
    <property type="entry name" value="NAD_binding_1"/>
    <property type="match status" value="1"/>
</dbReference>
<dbReference type="GO" id="GO:0005344">
    <property type="term" value="F:oxygen carrier activity"/>
    <property type="evidence" value="ECO:0007669"/>
    <property type="project" value="UniProtKB-KW"/>
</dbReference>
<evidence type="ECO:0000313" key="24">
    <source>
        <dbReference type="EMBL" id="KON85139.1"/>
    </source>
</evidence>
<dbReference type="InterPro" id="IPR017938">
    <property type="entry name" value="Riboflavin_synthase-like_b-brl"/>
</dbReference>
<evidence type="ECO:0000259" key="22">
    <source>
        <dbReference type="PROSITE" id="PS01033"/>
    </source>
</evidence>
<dbReference type="SUPFAM" id="SSF63380">
    <property type="entry name" value="Riboflavin synthase domain-like"/>
    <property type="match status" value="1"/>
</dbReference>
<dbReference type="FunFam" id="2.40.30.10:FF:000034">
    <property type="entry name" value="Flavohemoprotein"/>
    <property type="match status" value="1"/>
</dbReference>
<dbReference type="PRINTS" id="PR00409">
    <property type="entry name" value="PHDIOXRDTASE"/>
</dbReference>
<dbReference type="GO" id="GO:0019825">
    <property type="term" value="F:oxygen binding"/>
    <property type="evidence" value="ECO:0007669"/>
    <property type="project" value="InterPro"/>
</dbReference>
<comment type="similarity">
    <text evidence="3">In the C-terminal section; belongs to the flavoprotein pyridine nucleotide cytochrome reductase family.</text>
</comment>
<keyword evidence="15" id="KW-0520">NAD</keyword>
<evidence type="ECO:0000256" key="9">
    <source>
        <dbReference type="ARBA" id="ARBA00022630"/>
    </source>
</evidence>
<keyword evidence="9" id="KW-0285">Flavoprotein</keyword>
<dbReference type="InterPro" id="IPR017927">
    <property type="entry name" value="FAD-bd_FR_type"/>
</dbReference>
<evidence type="ECO:0000256" key="2">
    <source>
        <dbReference type="ARBA" id="ARBA00001974"/>
    </source>
</evidence>
<evidence type="ECO:0000256" key="10">
    <source>
        <dbReference type="ARBA" id="ARBA00022723"/>
    </source>
</evidence>
<evidence type="ECO:0000256" key="16">
    <source>
        <dbReference type="ARBA" id="ARBA00030024"/>
    </source>
</evidence>
<dbReference type="PROSITE" id="PS01033">
    <property type="entry name" value="GLOBIN"/>
    <property type="match status" value="1"/>
</dbReference>
<evidence type="ECO:0000256" key="1">
    <source>
        <dbReference type="ARBA" id="ARBA00001970"/>
    </source>
</evidence>
<evidence type="ECO:0000256" key="12">
    <source>
        <dbReference type="ARBA" id="ARBA00022857"/>
    </source>
</evidence>
<keyword evidence="11" id="KW-0274">FAD</keyword>
<dbReference type="GO" id="GO:0046872">
    <property type="term" value="F:metal ion binding"/>
    <property type="evidence" value="ECO:0007669"/>
    <property type="project" value="UniProtKB-KW"/>
</dbReference>
<dbReference type="SUPFAM" id="SSF46458">
    <property type="entry name" value="Globin-like"/>
    <property type="match status" value="1"/>
</dbReference>
<organism evidence="24 25">
    <name type="scientific">Rossellomorea marisflavi</name>
    <dbReference type="NCBI Taxonomy" id="189381"/>
    <lineage>
        <taxon>Bacteria</taxon>
        <taxon>Bacillati</taxon>
        <taxon>Bacillota</taxon>
        <taxon>Bacilli</taxon>
        <taxon>Bacillales</taxon>
        <taxon>Bacillaceae</taxon>
        <taxon>Rossellomorea</taxon>
    </lineage>
</organism>
<keyword evidence="25" id="KW-1185">Reference proteome</keyword>
<keyword evidence="10" id="KW-0479">Metal-binding</keyword>
<comment type="similarity">
    <text evidence="4">Belongs to the globin family. Two-domain flavohemoproteins subfamily.</text>
</comment>
<dbReference type="InterPro" id="IPR012292">
    <property type="entry name" value="Globin/Proto"/>
</dbReference>
<dbReference type="InterPro" id="IPR001433">
    <property type="entry name" value="OxRdtase_FAD/NAD-bd"/>
</dbReference>
<evidence type="ECO:0000256" key="19">
    <source>
        <dbReference type="ARBA" id="ARBA00048649"/>
    </source>
</evidence>
<feature type="domain" description="Globin" evidence="22">
    <location>
        <begin position="1"/>
        <end position="138"/>
    </location>
</feature>
<dbReference type="EC" id="1.14.12.17" evidence="5"/>
<dbReference type="GO" id="GO:0046210">
    <property type="term" value="P:nitric oxide catabolic process"/>
    <property type="evidence" value="ECO:0007669"/>
    <property type="project" value="TreeGrafter"/>
</dbReference>
<proteinExistence type="inferred from homology"/>
<dbReference type="Pfam" id="PF00970">
    <property type="entry name" value="FAD_binding_6"/>
    <property type="match status" value="1"/>
</dbReference>
<evidence type="ECO:0000256" key="14">
    <source>
        <dbReference type="ARBA" id="ARBA00023004"/>
    </source>
</evidence>
<dbReference type="FunFam" id="1.10.490.10:FF:000003">
    <property type="entry name" value="Flavohemoprotein"/>
    <property type="match status" value="1"/>
</dbReference>
<dbReference type="Gene3D" id="2.40.30.10">
    <property type="entry name" value="Translation factors"/>
    <property type="match status" value="1"/>
</dbReference>
<keyword evidence="13" id="KW-0560">Oxidoreductase</keyword>
<evidence type="ECO:0000256" key="11">
    <source>
        <dbReference type="ARBA" id="ARBA00022827"/>
    </source>
</evidence>
<keyword evidence="7 21" id="KW-0349">Heme</keyword>
<dbReference type="CDD" id="cd14777">
    <property type="entry name" value="Yhb1-globin-like"/>
    <property type="match status" value="1"/>
</dbReference>
<evidence type="ECO:0000313" key="25">
    <source>
        <dbReference type="Proteomes" id="UP000037405"/>
    </source>
</evidence>
<dbReference type="InterPro" id="IPR008333">
    <property type="entry name" value="Cbr1-like_FAD-bd_dom"/>
</dbReference>
<dbReference type="GO" id="GO:0008941">
    <property type="term" value="F:nitric oxide dioxygenase NAD(P)H activity"/>
    <property type="evidence" value="ECO:0007669"/>
    <property type="project" value="UniProtKB-EC"/>
</dbReference>
<dbReference type="AlphaFoldDB" id="A0A0M0G5M6"/>
<dbReference type="InterPro" id="IPR009050">
    <property type="entry name" value="Globin-like_sf"/>
</dbReference>
<evidence type="ECO:0000259" key="23">
    <source>
        <dbReference type="PROSITE" id="PS51384"/>
    </source>
</evidence>
<accession>A0A0M0G5M6</accession>
<dbReference type="NCBIfam" id="NF009805">
    <property type="entry name" value="PRK13289.1"/>
    <property type="match status" value="1"/>
</dbReference>
<dbReference type="InterPro" id="IPR039261">
    <property type="entry name" value="FNR_nucleotide-bd"/>
</dbReference>
<evidence type="ECO:0000256" key="15">
    <source>
        <dbReference type="ARBA" id="ARBA00023027"/>
    </source>
</evidence>
<comment type="cofactor">
    <cofactor evidence="2">
        <name>FAD</name>
        <dbReference type="ChEBI" id="CHEBI:57692"/>
    </cofactor>
</comment>
<reference evidence="25" key="1">
    <citation type="submission" date="2015-07" db="EMBL/GenBank/DDBJ databases">
        <title>Fjat-14235 jcm11544.</title>
        <authorList>
            <person name="Liu B."/>
            <person name="Wang J."/>
            <person name="Zhu Y."/>
            <person name="Liu G."/>
            <person name="Chen Q."/>
            <person name="Chen Z."/>
            <person name="Lan J."/>
            <person name="Che J."/>
            <person name="Ge C."/>
            <person name="Shi H."/>
            <person name="Pan Z."/>
            <person name="Liu X."/>
        </authorList>
    </citation>
    <scope>NUCLEOTIDE SEQUENCE [LARGE SCALE GENOMIC DNA]</scope>
    <source>
        <strain evidence="25">JCM 11544</strain>
    </source>
</reference>
<dbReference type="GO" id="GO:0020037">
    <property type="term" value="F:heme binding"/>
    <property type="evidence" value="ECO:0007669"/>
    <property type="project" value="InterPro"/>
</dbReference>
<dbReference type="RefSeq" id="WP_053428741.1">
    <property type="nucleotide sequence ID" value="NZ_LGUE01000004.1"/>
</dbReference>
<evidence type="ECO:0000256" key="18">
    <source>
        <dbReference type="ARBA" id="ARBA00033187"/>
    </source>
</evidence>
<evidence type="ECO:0000256" key="21">
    <source>
        <dbReference type="RuleBase" id="RU000356"/>
    </source>
</evidence>
<dbReference type="PANTHER" id="PTHR43396:SF3">
    <property type="entry name" value="FLAVOHEMOPROTEIN"/>
    <property type="match status" value="1"/>
</dbReference>
<dbReference type="Proteomes" id="UP000037405">
    <property type="component" value="Unassembled WGS sequence"/>
</dbReference>
<gene>
    <name evidence="24" type="ORF">AF331_14290</name>
</gene>
<dbReference type="GO" id="GO:0071949">
    <property type="term" value="F:FAD binding"/>
    <property type="evidence" value="ECO:0007669"/>
    <property type="project" value="TreeGrafter"/>
</dbReference>
<sequence length="390" mass="43253">MLSQKNIEIVKSTAPILEARGIDITTVFYKNLFTDHPELLHIFNHSNQKQGRQQTALANAVYAAAQNIDQLHTILPVVKQIGHKHRSLGVRAEHYPIVGEHLLRAIKEVLGDAATDSIISAWADAYGVIADAFIGVEKELYKQARSQKAGFADFKPFIVSKKVKESDVITSFYLEPEDGGDVPEYDAGQYISVRLNIPGETYSHIRQYSLSSAHHPNFFRISVKREGKGTVSAYLHDHLKLGDRLEVSAPAGDFVLNQETTPLVLISGGVGITPMMSMLETAYRNQPSRPVSFIHASRNEAVLPFKGEVKRMIQGHDEGKCSFVYGTLALSEDQLEGDGSDYYVCGPVPFMKAVIERLKHLGVPVDRIHYEFFGPGLDLAGVEEVERTHS</sequence>
<dbReference type="OrthoDB" id="9801223at2"/>
<dbReference type="EMBL" id="LGUE01000004">
    <property type="protein sequence ID" value="KON85139.1"/>
    <property type="molecule type" value="Genomic_DNA"/>
</dbReference>
<dbReference type="InterPro" id="IPR000971">
    <property type="entry name" value="Globin"/>
</dbReference>
<evidence type="ECO:0000256" key="7">
    <source>
        <dbReference type="ARBA" id="ARBA00022617"/>
    </source>
</evidence>
<keyword evidence="12" id="KW-0521">NADP</keyword>
<protein>
    <recommendedName>
        <fullName evidence="6">Flavohemoprotein</fullName>
        <ecNumber evidence="5">1.14.12.17</ecNumber>
    </recommendedName>
    <alternativeName>
        <fullName evidence="17">Flavohemoglobin</fullName>
    </alternativeName>
    <alternativeName>
        <fullName evidence="16">Hemoglobin-like protein</fullName>
    </alternativeName>
    <alternativeName>
        <fullName evidence="18">Nitric oxide dioxygenase</fullName>
    </alternativeName>
</protein>
<dbReference type="CDD" id="cd06184">
    <property type="entry name" value="flavohem_like_fad_nad_binding"/>
    <property type="match status" value="1"/>
</dbReference>
<dbReference type="PATRIC" id="fig|189381.12.peg.2936"/>
<dbReference type="PROSITE" id="PS51384">
    <property type="entry name" value="FAD_FR"/>
    <property type="match status" value="1"/>
</dbReference>
<evidence type="ECO:0000256" key="17">
    <source>
        <dbReference type="ARBA" id="ARBA00030929"/>
    </source>
</evidence>
<evidence type="ECO:0000256" key="20">
    <source>
        <dbReference type="ARBA" id="ARBA00049433"/>
    </source>
</evidence>
<dbReference type="GO" id="GO:0071500">
    <property type="term" value="P:cellular response to nitrosative stress"/>
    <property type="evidence" value="ECO:0007669"/>
    <property type="project" value="TreeGrafter"/>
</dbReference>
<comment type="caution">
    <text evidence="24">The sequence shown here is derived from an EMBL/GenBank/DDBJ whole genome shotgun (WGS) entry which is preliminary data.</text>
</comment>
<evidence type="ECO:0000256" key="13">
    <source>
        <dbReference type="ARBA" id="ARBA00023002"/>
    </source>
</evidence>
<keyword evidence="21" id="KW-0813">Transport</keyword>
<dbReference type="Pfam" id="PF00042">
    <property type="entry name" value="Globin"/>
    <property type="match status" value="1"/>
</dbReference>
<comment type="catalytic activity">
    <reaction evidence="19">
        <text>2 nitric oxide + NADH + 2 O2 = 2 nitrate + NAD(+) + H(+)</text>
        <dbReference type="Rhea" id="RHEA:19469"/>
        <dbReference type="ChEBI" id="CHEBI:15378"/>
        <dbReference type="ChEBI" id="CHEBI:15379"/>
        <dbReference type="ChEBI" id="CHEBI:16480"/>
        <dbReference type="ChEBI" id="CHEBI:17632"/>
        <dbReference type="ChEBI" id="CHEBI:57540"/>
        <dbReference type="ChEBI" id="CHEBI:57945"/>
        <dbReference type="EC" id="1.14.12.17"/>
    </reaction>
</comment>
<comment type="cofactor">
    <cofactor evidence="1">
        <name>heme b</name>
        <dbReference type="ChEBI" id="CHEBI:60344"/>
    </cofactor>
</comment>
<evidence type="ECO:0000256" key="8">
    <source>
        <dbReference type="ARBA" id="ARBA00022621"/>
    </source>
</evidence>
<evidence type="ECO:0000256" key="5">
    <source>
        <dbReference type="ARBA" id="ARBA00012229"/>
    </source>
</evidence>
<dbReference type="Gene3D" id="3.40.50.80">
    <property type="entry name" value="Nucleotide-binding domain of ferredoxin-NADP reductase (FNR) module"/>
    <property type="match status" value="1"/>
</dbReference>
<evidence type="ECO:0000256" key="3">
    <source>
        <dbReference type="ARBA" id="ARBA00006401"/>
    </source>
</evidence>
<name>A0A0M0G5M6_9BACI</name>
<keyword evidence="8 21" id="KW-0561">Oxygen transport</keyword>
<dbReference type="Gene3D" id="1.10.490.10">
    <property type="entry name" value="Globins"/>
    <property type="match status" value="1"/>
</dbReference>
<evidence type="ECO:0000256" key="6">
    <source>
        <dbReference type="ARBA" id="ARBA00014637"/>
    </source>
</evidence>
<evidence type="ECO:0000256" key="4">
    <source>
        <dbReference type="ARBA" id="ARBA00008414"/>
    </source>
</evidence>
<dbReference type="SUPFAM" id="SSF52343">
    <property type="entry name" value="Ferredoxin reductase-like, C-terminal NADP-linked domain"/>
    <property type="match status" value="1"/>
</dbReference>
<dbReference type="PANTHER" id="PTHR43396">
    <property type="entry name" value="FLAVOHEMOPROTEIN"/>
    <property type="match status" value="1"/>
</dbReference>
<feature type="domain" description="FAD-binding FR-type" evidence="23">
    <location>
        <begin position="152"/>
        <end position="257"/>
    </location>
</feature>
<keyword evidence="14" id="KW-0408">Iron</keyword>